<name>Q19858_CAEEL</name>
<dbReference type="FunFam" id="1.10.510.10:FF:001024">
    <property type="entry name" value="AGC protein kinase"/>
    <property type="match status" value="1"/>
</dbReference>
<keyword evidence="15" id="KW-1267">Proteomics identification</keyword>
<evidence type="ECO:0000313" key="13">
    <source>
        <dbReference type="Proteomes" id="UP000001940"/>
    </source>
</evidence>
<dbReference type="Bgee" id="WBGene00017898">
    <property type="expression patterns" value="Expressed in pharyngeal muscle cell (C elegans) and 4 other cell types or tissues"/>
</dbReference>
<dbReference type="Pfam" id="PF00069">
    <property type="entry name" value="Pkinase"/>
    <property type="match status" value="1"/>
</dbReference>
<evidence type="ECO:0000256" key="1">
    <source>
        <dbReference type="ARBA" id="ARBA00022527"/>
    </source>
</evidence>
<keyword evidence="3" id="KW-0808">Transferase</keyword>
<evidence type="ECO:0000256" key="4">
    <source>
        <dbReference type="ARBA" id="ARBA00022741"/>
    </source>
</evidence>
<dbReference type="GO" id="GO:0005737">
    <property type="term" value="C:cytoplasm"/>
    <property type="evidence" value="ECO:0000318"/>
    <property type="project" value="GO_Central"/>
</dbReference>
<keyword evidence="2" id="KW-0597">Phosphoprotein</keyword>
<evidence type="ECO:0000313" key="14">
    <source>
        <dbReference type="WormBase" id="F28C10.3"/>
    </source>
</evidence>
<dbReference type="GO" id="GO:0038202">
    <property type="term" value="P:TORC1 signaling"/>
    <property type="evidence" value="ECO:0000318"/>
    <property type="project" value="GO_Central"/>
</dbReference>
<dbReference type="Gene3D" id="1.10.510.10">
    <property type="entry name" value="Transferase(Phosphotransferase) domain 1"/>
    <property type="match status" value="1"/>
</dbReference>
<dbReference type="PROSITE" id="PS51285">
    <property type="entry name" value="AGC_KINASE_CTER"/>
    <property type="match status" value="1"/>
</dbReference>
<dbReference type="Gene3D" id="3.30.200.20">
    <property type="entry name" value="Phosphorylase Kinase, domain 1"/>
    <property type="match status" value="1"/>
</dbReference>
<evidence type="ECO:0000256" key="3">
    <source>
        <dbReference type="ARBA" id="ARBA00022679"/>
    </source>
</evidence>
<feature type="region of interest" description="Disordered" evidence="9">
    <location>
        <begin position="1"/>
        <end position="20"/>
    </location>
</feature>
<dbReference type="Proteomes" id="UP000001940">
    <property type="component" value="Chromosome X"/>
</dbReference>
<dbReference type="SMART" id="SM00220">
    <property type="entry name" value="S_TKc"/>
    <property type="match status" value="1"/>
</dbReference>
<dbReference type="SMR" id="Q19858"/>
<dbReference type="GO" id="GO:0005654">
    <property type="term" value="C:nucleoplasm"/>
    <property type="evidence" value="ECO:0000318"/>
    <property type="project" value="GO_Central"/>
</dbReference>
<dbReference type="PANTHER" id="PTHR24351">
    <property type="entry name" value="RIBOSOMAL PROTEIN S6 KINASE"/>
    <property type="match status" value="1"/>
</dbReference>
<dbReference type="KEGG" id="cel:CELE_F28C10.3"/>
<gene>
    <name evidence="12" type="ORF">CELE_F28C10.3</name>
    <name evidence="12 14" type="ORF">F28C10.3</name>
</gene>
<evidence type="ECO:0007829" key="15">
    <source>
        <dbReference type="PeptideAtlas" id="Q19858"/>
    </source>
</evidence>
<evidence type="ECO:0000256" key="9">
    <source>
        <dbReference type="SAM" id="MobiDB-lite"/>
    </source>
</evidence>
<sequence>MTECPESSTNMTNGENGENHAPAATIEDFEILKHIGSGAYGEVAAVRKLNGCDTETIYAMKVMEKRRMSKHKDMVEHEWKILTTIHNPFFMKMSYSFQTKRHLVFVMPFAGGGDMLTMMENECLIEESAHFYLCELVEGIGYLHEKHIVHRDVKLENLLIGNDGHLMITDYGLSATGCDAEDAIQGVIGTRHTMAPEVHLEKKYGTSCDWWAVGITYCDMRSDKAVFDGADSKEYSDSTAKKRPRLPKVLSPRERGFVNKLIVRDPTQRLGNGPDGTATVKAHDMFKGVVWEDVLAKKLVPPFIPDAEMISTFKCFPEQTKQTKFPTFEHPVPLYWTDIDFTDPSLCNN</sequence>
<reference evidence="12 13" key="1">
    <citation type="journal article" date="1998" name="Science">
        <title>Genome sequence of the nematode C. elegans: a platform for investigating biology.</title>
        <authorList>
            <consortium name="The C. elegans sequencing consortium"/>
            <person name="Sulson J.E."/>
            <person name="Waterston R."/>
        </authorList>
    </citation>
    <scope>NUCLEOTIDE SEQUENCE [LARGE SCALE GENOMIC DNA]</scope>
    <source>
        <strain evidence="12 13">Bristol N2</strain>
    </source>
</reference>
<dbReference type="STRING" id="6239.F28C10.3.1"/>
<dbReference type="eggNOG" id="KOG0598">
    <property type="taxonomic scope" value="Eukaryota"/>
</dbReference>
<dbReference type="InterPro" id="IPR045270">
    <property type="entry name" value="STKc_AGC"/>
</dbReference>
<protein>
    <submittedName>
        <fullName evidence="12">Protein kinase domain-containing protein</fullName>
    </submittedName>
</protein>
<dbReference type="PeptideAtlas" id="Q19858"/>
<keyword evidence="4 7" id="KW-0547">Nucleotide-binding</keyword>
<dbReference type="PhylomeDB" id="Q19858"/>
<feature type="binding site" evidence="7">
    <location>
        <position position="61"/>
    </location>
    <ligand>
        <name>ATP</name>
        <dbReference type="ChEBI" id="CHEBI:30616"/>
    </ligand>
</feature>
<accession>Q19858</accession>
<dbReference type="InterPro" id="IPR000719">
    <property type="entry name" value="Prot_kinase_dom"/>
</dbReference>
<dbReference type="CTD" id="180405"/>
<dbReference type="AGR" id="WB:WBGene00017898"/>
<dbReference type="GO" id="GO:0004711">
    <property type="term" value="F:ribosomal protein S6 kinase activity"/>
    <property type="evidence" value="ECO:0000318"/>
    <property type="project" value="GO_Central"/>
</dbReference>
<dbReference type="Reactome" id="R-CEL-198693">
    <property type="pathway name" value="AKT phosphorylates targets in the nucleus"/>
</dbReference>
<dbReference type="HOGENOM" id="CLU_000288_63_5_1"/>
<dbReference type="InterPro" id="IPR011009">
    <property type="entry name" value="Kinase-like_dom_sf"/>
</dbReference>
<dbReference type="PROSITE" id="PS50011">
    <property type="entry name" value="PROTEIN_KINASE_DOM"/>
    <property type="match status" value="1"/>
</dbReference>
<proteinExistence type="evidence at protein level"/>
<keyword evidence="5 12" id="KW-0418">Kinase</keyword>
<dbReference type="UCSC" id="F28C10.3">
    <property type="organism name" value="c. elegans"/>
</dbReference>
<dbReference type="OrthoDB" id="347657at2759"/>
<dbReference type="WormBase" id="F28C10.3">
    <property type="protein sequence ID" value="CE45606"/>
    <property type="gene ID" value="WBGene00017898"/>
</dbReference>
<evidence type="ECO:0000256" key="6">
    <source>
        <dbReference type="ARBA" id="ARBA00022840"/>
    </source>
</evidence>
<organism evidence="12 13">
    <name type="scientific">Caenorhabditis elegans</name>
    <dbReference type="NCBI Taxonomy" id="6239"/>
    <lineage>
        <taxon>Eukaryota</taxon>
        <taxon>Metazoa</taxon>
        <taxon>Ecdysozoa</taxon>
        <taxon>Nematoda</taxon>
        <taxon>Chromadorea</taxon>
        <taxon>Rhabditida</taxon>
        <taxon>Rhabditina</taxon>
        <taxon>Rhabditomorpha</taxon>
        <taxon>Rhabditoidea</taxon>
        <taxon>Rhabditidae</taxon>
        <taxon>Peloderinae</taxon>
        <taxon>Caenorhabditis</taxon>
    </lineage>
</organism>
<evidence type="ECO:0000256" key="5">
    <source>
        <dbReference type="ARBA" id="ARBA00022777"/>
    </source>
</evidence>
<dbReference type="GeneID" id="180405"/>
<dbReference type="InterPro" id="IPR000961">
    <property type="entry name" value="AGC-kinase_C"/>
</dbReference>
<dbReference type="AlphaFoldDB" id="Q19858"/>
<dbReference type="PaxDb" id="6239-F28C10.3"/>
<feature type="compositionally biased region" description="Polar residues" evidence="9">
    <location>
        <begin position="1"/>
        <end position="16"/>
    </location>
</feature>
<feature type="domain" description="Protein kinase" evidence="10">
    <location>
        <begin position="29"/>
        <end position="286"/>
    </location>
</feature>
<keyword evidence="13" id="KW-1185">Reference proteome</keyword>
<evidence type="ECO:0000256" key="2">
    <source>
        <dbReference type="ARBA" id="ARBA00022553"/>
    </source>
</evidence>
<dbReference type="CDD" id="cd05123">
    <property type="entry name" value="STKc_AGC"/>
    <property type="match status" value="1"/>
</dbReference>
<dbReference type="InParanoid" id="Q19858"/>
<dbReference type="PROSITE" id="PS00107">
    <property type="entry name" value="PROTEIN_KINASE_ATP"/>
    <property type="match status" value="1"/>
</dbReference>
<keyword evidence="6 7" id="KW-0067">ATP-binding</keyword>
<evidence type="ECO:0000313" key="12">
    <source>
        <dbReference type="EMBL" id="CCD61756.1"/>
    </source>
</evidence>
<dbReference type="RefSeq" id="NP_508114.2">
    <property type="nucleotide sequence ID" value="NM_075713.3"/>
</dbReference>
<keyword evidence="1 8" id="KW-0723">Serine/threonine-protein kinase</keyword>
<dbReference type="OMA" id="IGTRHTM"/>
<feature type="domain" description="AGC-kinase C-terminal" evidence="11">
    <location>
        <begin position="287"/>
        <end position="349"/>
    </location>
</feature>
<dbReference type="EMBL" id="BX284606">
    <property type="protein sequence ID" value="CCD61756.1"/>
    <property type="molecule type" value="Genomic_DNA"/>
</dbReference>
<dbReference type="InterPro" id="IPR017441">
    <property type="entry name" value="Protein_kinase_ATP_BS"/>
</dbReference>
<comment type="similarity">
    <text evidence="8">Belongs to the protein kinase superfamily.</text>
</comment>
<dbReference type="PROSITE" id="PS00108">
    <property type="entry name" value="PROTEIN_KINASE_ST"/>
    <property type="match status" value="1"/>
</dbReference>
<dbReference type="FunCoup" id="Q19858">
    <property type="interactions" value="56"/>
</dbReference>
<evidence type="ECO:0000259" key="11">
    <source>
        <dbReference type="PROSITE" id="PS51285"/>
    </source>
</evidence>
<dbReference type="SUPFAM" id="SSF56112">
    <property type="entry name" value="Protein kinase-like (PK-like)"/>
    <property type="match status" value="1"/>
</dbReference>
<evidence type="ECO:0000256" key="7">
    <source>
        <dbReference type="PROSITE-ProRule" id="PRU10141"/>
    </source>
</evidence>
<dbReference type="GO" id="GO:0005524">
    <property type="term" value="F:ATP binding"/>
    <property type="evidence" value="ECO:0007669"/>
    <property type="project" value="UniProtKB-UniRule"/>
</dbReference>
<evidence type="ECO:0000256" key="8">
    <source>
        <dbReference type="RuleBase" id="RU000304"/>
    </source>
</evidence>
<evidence type="ECO:0000259" key="10">
    <source>
        <dbReference type="PROSITE" id="PS50011"/>
    </source>
</evidence>
<dbReference type="InterPro" id="IPR008271">
    <property type="entry name" value="Ser/Thr_kinase_AS"/>
</dbReference>